<dbReference type="EMBL" id="OX597826">
    <property type="protein sequence ID" value="CAI9731852.1"/>
    <property type="molecule type" value="Genomic_DNA"/>
</dbReference>
<reference evidence="2" key="1">
    <citation type="submission" date="2023-08" db="EMBL/GenBank/DDBJ databases">
        <authorList>
            <person name="Alioto T."/>
            <person name="Alioto T."/>
            <person name="Gomez Garrido J."/>
        </authorList>
    </citation>
    <scope>NUCLEOTIDE SEQUENCE</scope>
</reference>
<organism evidence="2 3">
    <name type="scientific">Octopus vulgaris</name>
    <name type="common">Common octopus</name>
    <dbReference type="NCBI Taxonomy" id="6645"/>
    <lineage>
        <taxon>Eukaryota</taxon>
        <taxon>Metazoa</taxon>
        <taxon>Spiralia</taxon>
        <taxon>Lophotrochozoa</taxon>
        <taxon>Mollusca</taxon>
        <taxon>Cephalopoda</taxon>
        <taxon>Coleoidea</taxon>
        <taxon>Octopodiformes</taxon>
        <taxon>Octopoda</taxon>
        <taxon>Incirrata</taxon>
        <taxon>Octopodidae</taxon>
        <taxon>Octopus</taxon>
    </lineage>
</organism>
<evidence type="ECO:0000313" key="3">
    <source>
        <dbReference type="Proteomes" id="UP001162480"/>
    </source>
</evidence>
<keyword evidence="3" id="KW-1185">Reference proteome</keyword>
<dbReference type="AlphaFoldDB" id="A0AA36BEF3"/>
<protein>
    <submittedName>
        <fullName evidence="2">Uncharacterized protein</fullName>
    </submittedName>
</protein>
<name>A0AA36BEF3_OCTVU</name>
<feature type="region of interest" description="Disordered" evidence="1">
    <location>
        <begin position="1"/>
        <end position="26"/>
    </location>
</feature>
<evidence type="ECO:0000313" key="2">
    <source>
        <dbReference type="EMBL" id="CAI9731852.1"/>
    </source>
</evidence>
<gene>
    <name evidence="2" type="ORF">OCTVUL_1B019634</name>
</gene>
<proteinExistence type="predicted"/>
<feature type="compositionally biased region" description="Polar residues" evidence="1">
    <location>
        <begin position="9"/>
        <end position="21"/>
    </location>
</feature>
<feature type="compositionally biased region" description="Basic and acidic residues" evidence="1">
    <location>
        <begin position="50"/>
        <end position="64"/>
    </location>
</feature>
<accession>A0AA36BEF3</accession>
<evidence type="ECO:0000256" key="1">
    <source>
        <dbReference type="SAM" id="MobiDB-lite"/>
    </source>
</evidence>
<sequence length="70" mass="7819">METVAETAQMETNAVGSNSISNEDEEDDFFSNITRIWESRNQRSLKSKAQKAESAESDSSRHIDINGVLI</sequence>
<dbReference type="Proteomes" id="UP001162480">
    <property type="component" value="Chromosome 13"/>
</dbReference>
<feature type="region of interest" description="Disordered" evidence="1">
    <location>
        <begin position="41"/>
        <end position="70"/>
    </location>
</feature>